<dbReference type="Proteomes" id="UP000712600">
    <property type="component" value="Unassembled WGS sequence"/>
</dbReference>
<dbReference type="EMBL" id="QGKX02000996">
    <property type="protein sequence ID" value="KAF3558245.1"/>
    <property type="molecule type" value="Genomic_DNA"/>
</dbReference>
<reference evidence="1" key="1">
    <citation type="submission" date="2019-12" db="EMBL/GenBank/DDBJ databases">
        <title>Genome sequencing and annotation of Brassica cretica.</title>
        <authorList>
            <person name="Studholme D.J."/>
            <person name="Sarris P."/>
        </authorList>
    </citation>
    <scope>NUCLEOTIDE SEQUENCE</scope>
    <source>
        <strain evidence="1">PFS-109/04</strain>
        <tissue evidence="1">Leaf</tissue>
    </source>
</reference>
<organism evidence="1 2">
    <name type="scientific">Brassica cretica</name>
    <name type="common">Mustard</name>
    <dbReference type="NCBI Taxonomy" id="69181"/>
    <lineage>
        <taxon>Eukaryota</taxon>
        <taxon>Viridiplantae</taxon>
        <taxon>Streptophyta</taxon>
        <taxon>Embryophyta</taxon>
        <taxon>Tracheophyta</taxon>
        <taxon>Spermatophyta</taxon>
        <taxon>Magnoliopsida</taxon>
        <taxon>eudicotyledons</taxon>
        <taxon>Gunneridae</taxon>
        <taxon>Pentapetalae</taxon>
        <taxon>rosids</taxon>
        <taxon>malvids</taxon>
        <taxon>Brassicales</taxon>
        <taxon>Brassicaceae</taxon>
        <taxon>Brassiceae</taxon>
        <taxon>Brassica</taxon>
    </lineage>
</organism>
<accession>A0A8S9R6F3</accession>
<proteinExistence type="predicted"/>
<name>A0A8S9R6F3_BRACR</name>
<evidence type="ECO:0000313" key="2">
    <source>
        <dbReference type="Proteomes" id="UP000712600"/>
    </source>
</evidence>
<comment type="caution">
    <text evidence="1">The sequence shown here is derived from an EMBL/GenBank/DDBJ whole genome shotgun (WGS) entry which is preliminary data.</text>
</comment>
<gene>
    <name evidence="1" type="ORF">F2Q69_00014081</name>
</gene>
<dbReference type="AlphaFoldDB" id="A0A8S9R6F3"/>
<evidence type="ECO:0000313" key="1">
    <source>
        <dbReference type="EMBL" id="KAF3558245.1"/>
    </source>
</evidence>
<protein>
    <submittedName>
        <fullName evidence="1">Uncharacterized protein</fullName>
    </submittedName>
</protein>
<sequence>MGRRVAFNRYFLPKYPPNVMVASATTLANVPASVDSNPLLYVPFDSLDDITRDNNKRFTLIDKTKAIRNRLKMGRRVAFNRYFLPKYPPNVMVASATTLANVPASVDSNPLLYVPFDSLDDITRDNNKRFTLIDKTKAIRNSCFFKKTHIDRGLFTFIPSSISAATKITRPEIKYVVRCVEQNVKTEENPDKDYDLRCQKDYLPAVRDECISITKKHMI</sequence>